<dbReference type="InterPro" id="IPR042070">
    <property type="entry name" value="PucR_C-HTH_sf"/>
</dbReference>
<dbReference type="PANTHER" id="PTHR33744:SF1">
    <property type="entry name" value="DNA-BINDING TRANSCRIPTIONAL ACTIVATOR ADER"/>
    <property type="match status" value="1"/>
</dbReference>
<dbReference type="Gene3D" id="1.10.10.2840">
    <property type="entry name" value="PucR C-terminal helix-turn-helix domain"/>
    <property type="match status" value="1"/>
</dbReference>
<proteinExistence type="inferred from homology"/>
<gene>
    <name evidence="5" type="ORF">BN11_4510010</name>
</gene>
<evidence type="ECO:0000259" key="3">
    <source>
        <dbReference type="Pfam" id="PF13556"/>
    </source>
</evidence>
<dbReference type="STRING" id="1193182.BN11_4510010"/>
<feature type="compositionally biased region" description="Basic and acidic residues" evidence="2">
    <location>
        <begin position="1"/>
        <end position="10"/>
    </location>
</feature>
<evidence type="ECO:0000256" key="2">
    <source>
        <dbReference type="SAM" id="MobiDB-lite"/>
    </source>
</evidence>
<dbReference type="Pfam" id="PF17853">
    <property type="entry name" value="GGDEF_2"/>
    <property type="match status" value="1"/>
</dbReference>
<comment type="caution">
    <text evidence="5">The sequence shown here is derived from an EMBL/GenBank/DDBJ whole genome shotgun (WGS) entry which is preliminary data.</text>
</comment>
<dbReference type="AlphaFoldDB" id="W6K472"/>
<keyword evidence="6" id="KW-1185">Reference proteome</keyword>
<dbReference type="InterPro" id="IPR041522">
    <property type="entry name" value="CdaR_GGDEF"/>
</dbReference>
<evidence type="ECO:0000256" key="1">
    <source>
        <dbReference type="ARBA" id="ARBA00006754"/>
    </source>
</evidence>
<dbReference type="Proteomes" id="UP000035763">
    <property type="component" value="Unassembled WGS sequence"/>
</dbReference>
<evidence type="ECO:0000259" key="4">
    <source>
        <dbReference type="Pfam" id="PF17853"/>
    </source>
</evidence>
<sequence>MHVMWSEHVRRAPAALGTRTPDGPSEPLPPQATTTIGSIVSLLGEDEPGSIELLEGSPDTRVKEVRLVEKLDQIEHIRAQTLIVLDHGLSTQMDGYLLDVAVRRALGRQAAAMAVIVDAGLRISTTARALARKSGLGLLRLSSARDVNTVLHGLALQLADELHLTIGRARRACDAISQAVGQEPSALAGLVSSLIGWQVGVGPAPQDPGSLSVPVVFSEPRGPHFVSAVPNGADAGTLLDLVLSRMSLQMTARAAVERTRMLSASEVLRQFITGDASAREELATLALRLGIPVDEWHVVIRFEFVTGRGHEDQLPYEGRERLARVALAAARALGGTWHVAQEPGAVMLVLSTPTCGPAEVGTHLQRKATAILDALRRPVPEFRAHIGIGSPRLGSTGLAGSATEAHLAATHARSTRRVNVPVSFDAVGIRTTVVEWYGSPTVQKSIDALFAPVDKLPRSRRAGTIEILGTYLDSGGSIARTAEVMHLHRNAVRARLKRAVALLDVDLDDPDQRLFVHLACRSRSIMTPK</sequence>
<accession>W6K472</accession>
<feature type="region of interest" description="Disordered" evidence="2">
    <location>
        <begin position="1"/>
        <end position="30"/>
    </location>
</feature>
<feature type="domain" description="PucR C-terminal helix-turn-helix" evidence="3">
    <location>
        <begin position="465"/>
        <end position="521"/>
    </location>
</feature>
<evidence type="ECO:0000313" key="6">
    <source>
        <dbReference type="Proteomes" id="UP000035763"/>
    </source>
</evidence>
<dbReference type="Pfam" id="PF13556">
    <property type="entry name" value="HTH_30"/>
    <property type="match status" value="1"/>
</dbReference>
<comment type="similarity">
    <text evidence="1">Belongs to the CdaR family.</text>
</comment>
<name>W6K472_9MICO</name>
<protein>
    <submittedName>
        <fullName evidence="5">Putative transcriptional regulator, PucR family</fullName>
    </submittedName>
</protein>
<dbReference type="InterPro" id="IPR051448">
    <property type="entry name" value="CdaR-like_regulators"/>
</dbReference>
<reference evidence="5 6" key="1">
    <citation type="journal article" date="2013" name="ISME J.">
        <title>A metabolic model for members of the genus Tetrasphaera involved in enhanced biological phosphorus removal.</title>
        <authorList>
            <person name="Kristiansen R."/>
            <person name="Nguyen H.T.T."/>
            <person name="Saunders A.M."/>
            <person name="Nielsen J.L."/>
            <person name="Wimmer R."/>
            <person name="Le V.Q."/>
            <person name="McIlroy S.J."/>
            <person name="Petrovski S."/>
            <person name="Seviour R.J."/>
            <person name="Calteau A."/>
            <person name="Nielsen K.L."/>
            <person name="Nielsen P.H."/>
        </authorList>
    </citation>
    <scope>NUCLEOTIDE SEQUENCE [LARGE SCALE GENOMIC DNA]</scope>
    <source>
        <strain evidence="5 6">Ben110</strain>
    </source>
</reference>
<evidence type="ECO:0000313" key="5">
    <source>
        <dbReference type="EMBL" id="CCH74509.1"/>
    </source>
</evidence>
<dbReference type="EMBL" id="CAJA01000392">
    <property type="protein sequence ID" value="CCH74509.1"/>
    <property type="molecule type" value="Genomic_DNA"/>
</dbReference>
<organism evidence="5 6">
    <name type="scientific">Nostocoides australiense Ben110</name>
    <dbReference type="NCBI Taxonomy" id="1193182"/>
    <lineage>
        <taxon>Bacteria</taxon>
        <taxon>Bacillati</taxon>
        <taxon>Actinomycetota</taxon>
        <taxon>Actinomycetes</taxon>
        <taxon>Micrococcales</taxon>
        <taxon>Intrasporangiaceae</taxon>
        <taxon>Nostocoides</taxon>
    </lineage>
</organism>
<feature type="domain" description="CdaR GGDEF-like" evidence="4">
    <location>
        <begin position="274"/>
        <end position="409"/>
    </location>
</feature>
<dbReference type="InterPro" id="IPR025736">
    <property type="entry name" value="PucR_C-HTH_dom"/>
</dbReference>
<dbReference type="PANTHER" id="PTHR33744">
    <property type="entry name" value="CARBOHYDRATE DIACID REGULATOR"/>
    <property type="match status" value="1"/>
</dbReference>